<dbReference type="KEGG" id="mlr:MELLADRAFT_91166"/>
<accession>F4RY22</accession>
<reference evidence="2" key="1">
    <citation type="journal article" date="2011" name="Proc. Natl. Acad. Sci. U.S.A.">
        <title>Obligate biotrophy features unraveled by the genomic analysis of rust fungi.</title>
        <authorList>
            <person name="Duplessis S."/>
            <person name="Cuomo C.A."/>
            <person name="Lin Y.-C."/>
            <person name="Aerts A."/>
            <person name="Tisserant E."/>
            <person name="Veneault-Fourrey C."/>
            <person name="Joly D.L."/>
            <person name="Hacquard S."/>
            <person name="Amselem J."/>
            <person name="Cantarel B.L."/>
            <person name="Chiu R."/>
            <person name="Coutinho P.M."/>
            <person name="Feau N."/>
            <person name="Field M."/>
            <person name="Frey P."/>
            <person name="Gelhaye E."/>
            <person name="Goldberg J."/>
            <person name="Grabherr M.G."/>
            <person name="Kodira C.D."/>
            <person name="Kohler A."/>
            <person name="Kuees U."/>
            <person name="Lindquist E.A."/>
            <person name="Lucas S.M."/>
            <person name="Mago R."/>
            <person name="Mauceli E."/>
            <person name="Morin E."/>
            <person name="Murat C."/>
            <person name="Pangilinan J.L."/>
            <person name="Park R."/>
            <person name="Pearson M."/>
            <person name="Quesneville H."/>
            <person name="Rouhier N."/>
            <person name="Sakthikumar S."/>
            <person name="Salamov A.A."/>
            <person name="Schmutz J."/>
            <person name="Selles B."/>
            <person name="Shapiro H."/>
            <person name="Tanguay P."/>
            <person name="Tuskan G.A."/>
            <person name="Henrissat B."/>
            <person name="Van de Peer Y."/>
            <person name="Rouze P."/>
            <person name="Ellis J.G."/>
            <person name="Dodds P.N."/>
            <person name="Schein J.E."/>
            <person name="Zhong S."/>
            <person name="Hamelin R.C."/>
            <person name="Grigoriev I.V."/>
            <person name="Szabo L.J."/>
            <person name="Martin F."/>
        </authorList>
    </citation>
    <scope>NUCLEOTIDE SEQUENCE [LARGE SCALE GENOMIC DNA]</scope>
    <source>
        <strain evidence="2">98AG31 / pathotype 3-4-7</strain>
    </source>
</reference>
<dbReference type="InParanoid" id="F4RY22"/>
<gene>
    <name evidence="1" type="ORF">MELLADRAFT_91166</name>
</gene>
<dbReference type="Proteomes" id="UP000001072">
    <property type="component" value="Unassembled WGS sequence"/>
</dbReference>
<dbReference type="VEuPathDB" id="FungiDB:MELLADRAFT_91166"/>
<name>F4RY22_MELLP</name>
<protein>
    <submittedName>
        <fullName evidence="1">Uncharacterized protein</fullName>
    </submittedName>
</protein>
<proteinExistence type="predicted"/>
<dbReference type="RefSeq" id="XP_007414120.1">
    <property type="nucleotide sequence ID" value="XM_007414058.1"/>
</dbReference>
<dbReference type="EMBL" id="GL883129">
    <property type="protein sequence ID" value="EGG02718.1"/>
    <property type="molecule type" value="Genomic_DNA"/>
</dbReference>
<dbReference type="GeneID" id="18935813"/>
<keyword evidence="2" id="KW-1185">Reference proteome</keyword>
<organism evidence="2">
    <name type="scientific">Melampsora larici-populina (strain 98AG31 / pathotype 3-4-7)</name>
    <name type="common">Poplar leaf rust fungus</name>
    <dbReference type="NCBI Taxonomy" id="747676"/>
    <lineage>
        <taxon>Eukaryota</taxon>
        <taxon>Fungi</taxon>
        <taxon>Dikarya</taxon>
        <taxon>Basidiomycota</taxon>
        <taxon>Pucciniomycotina</taxon>
        <taxon>Pucciniomycetes</taxon>
        <taxon>Pucciniales</taxon>
        <taxon>Melampsoraceae</taxon>
        <taxon>Melampsora</taxon>
    </lineage>
</organism>
<evidence type="ECO:0000313" key="1">
    <source>
        <dbReference type="EMBL" id="EGG02718.1"/>
    </source>
</evidence>
<evidence type="ECO:0000313" key="2">
    <source>
        <dbReference type="Proteomes" id="UP000001072"/>
    </source>
</evidence>
<dbReference type="HOGENOM" id="CLU_2400132_0_0_1"/>
<dbReference type="AlphaFoldDB" id="F4RY22"/>
<sequence>MVAAVTKTCPKLTKRKLCRILNPANLKFSLNLTLPLLHSLHPPASDPFKSKSPIHPSIVYSFKPSAIKSYFGTTLMVPSIFFNYSTIRYKIDG</sequence>